<dbReference type="Gene3D" id="3.40.640.10">
    <property type="entry name" value="Type I PLP-dependent aspartate aminotransferase-like (Major domain)"/>
    <property type="match status" value="1"/>
</dbReference>
<dbReference type="OrthoDB" id="9813612at2"/>
<organism evidence="9 10">
    <name type="scientific">Metabacillus lacus</name>
    <dbReference type="NCBI Taxonomy" id="1983721"/>
    <lineage>
        <taxon>Bacteria</taxon>
        <taxon>Bacillati</taxon>
        <taxon>Bacillota</taxon>
        <taxon>Bacilli</taxon>
        <taxon>Bacillales</taxon>
        <taxon>Bacillaceae</taxon>
        <taxon>Metabacillus</taxon>
    </lineage>
</organism>
<dbReference type="GO" id="GO:0004400">
    <property type="term" value="F:histidinol-phosphate transaminase activity"/>
    <property type="evidence" value="ECO:0007669"/>
    <property type="project" value="UniProtKB-UniRule"/>
</dbReference>
<feature type="domain" description="Aminotransferase class I/classII large" evidence="8">
    <location>
        <begin position="36"/>
        <end position="353"/>
    </location>
</feature>
<comment type="pathway">
    <text evidence="7">Amino-acid biosynthesis; L-histidine biosynthesis; L-histidine from 5-phospho-alpha-D-ribose 1-diphosphate: step 7/9.</text>
</comment>
<evidence type="ECO:0000256" key="4">
    <source>
        <dbReference type="ARBA" id="ARBA00022679"/>
    </source>
</evidence>
<gene>
    <name evidence="7 9" type="primary">hisC</name>
    <name evidence="9" type="ORF">GJU40_06535</name>
</gene>
<dbReference type="AlphaFoldDB" id="A0A7X2IYI9"/>
<accession>A0A7X2IYI9</accession>
<comment type="similarity">
    <text evidence="7">Belongs to the class-II pyridoxal-phosphate-dependent aminotransferase family. Histidinol-phosphate aminotransferase subfamily.</text>
</comment>
<protein>
    <recommendedName>
        <fullName evidence="7">Histidinol-phosphate aminotransferase</fullName>
        <ecNumber evidence="7">2.6.1.9</ecNumber>
    </recommendedName>
    <alternativeName>
        <fullName evidence="7">Imidazole acetol-phosphate transaminase</fullName>
    </alternativeName>
</protein>
<evidence type="ECO:0000256" key="6">
    <source>
        <dbReference type="ARBA" id="ARBA00023102"/>
    </source>
</evidence>
<keyword evidence="10" id="KW-1185">Reference proteome</keyword>
<keyword evidence="4 7" id="KW-0808">Transferase</keyword>
<dbReference type="InterPro" id="IPR015424">
    <property type="entry name" value="PyrdxlP-dep_Trfase"/>
</dbReference>
<dbReference type="Pfam" id="PF00155">
    <property type="entry name" value="Aminotran_1_2"/>
    <property type="match status" value="1"/>
</dbReference>
<dbReference type="RefSeq" id="WP_154306973.1">
    <property type="nucleotide sequence ID" value="NZ_WKKI01000008.1"/>
</dbReference>
<feature type="modified residue" description="N6-(pyridoxal phosphate)lysine" evidence="7">
    <location>
        <position position="224"/>
    </location>
</feature>
<evidence type="ECO:0000259" key="8">
    <source>
        <dbReference type="Pfam" id="PF00155"/>
    </source>
</evidence>
<dbReference type="NCBIfam" id="TIGR01141">
    <property type="entry name" value="hisC"/>
    <property type="match status" value="1"/>
</dbReference>
<evidence type="ECO:0000313" key="10">
    <source>
        <dbReference type="Proteomes" id="UP000448867"/>
    </source>
</evidence>
<dbReference type="EMBL" id="WKKI01000008">
    <property type="protein sequence ID" value="MRX71832.1"/>
    <property type="molecule type" value="Genomic_DNA"/>
</dbReference>
<dbReference type="PANTHER" id="PTHR43643">
    <property type="entry name" value="HISTIDINOL-PHOSPHATE AMINOTRANSFERASE 2"/>
    <property type="match status" value="1"/>
</dbReference>
<dbReference type="HAMAP" id="MF_01023">
    <property type="entry name" value="HisC_aminotrans_2"/>
    <property type="match status" value="1"/>
</dbReference>
<dbReference type="UniPathway" id="UPA00031">
    <property type="reaction ID" value="UER00012"/>
</dbReference>
<comment type="caution">
    <text evidence="9">The sequence shown here is derived from an EMBL/GenBank/DDBJ whole genome shotgun (WGS) entry which is preliminary data.</text>
</comment>
<dbReference type="SUPFAM" id="SSF53383">
    <property type="entry name" value="PLP-dependent transferases"/>
    <property type="match status" value="1"/>
</dbReference>
<reference evidence="9 10" key="1">
    <citation type="submission" date="2019-11" db="EMBL/GenBank/DDBJ databases">
        <title>Bacillus lacus genome.</title>
        <authorList>
            <person name="Allen C.J."/>
            <person name="Newman J.D."/>
        </authorList>
    </citation>
    <scope>NUCLEOTIDE SEQUENCE [LARGE SCALE GENOMIC DNA]</scope>
    <source>
        <strain evidence="9 10">KCTC 33946</strain>
    </source>
</reference>
<dbReference type="CDD" id="cd00609">
    <property type="entry name" value="AAT_like"/>
    <property type="match status" value="1"/>
</dbReference>
<keyword evidence="6 7" id="KW-0368">Histidine biosynthesis</keyword>
<evidence type="ECO:0000256" key="2">
    <source>
        <dbReference type="ARBA" id="ARBA00011738"/>
    </source>
</evidence>
<dbReference type="InterPro" id="IPR004839">
    <property type="entry name" value="Aminotransferase_I/II_large"/>
</dbReference>
<dbReference type="InterPro" id="IPR015421">
    <property type="entry name" value="PyrdxlP-dep_Trfase_major"/>
</dbReference>
<keyword evidence="7" id="KW-0028">Amino-acid biosynthesis</keyword>
<evidence type="ECO:0000256" key="7">
    <source>
        <dbReference type="HAMAP-Rule" id="MF_01023"/>
    </source>
</evidence>
<comment type="cofactor">
    <cofactor evidence="1 7">
        <name>pyridoxal 5'-phosphate</name>
        <dbReference type="ChEBI" id="CHEBI:597326"/>
    </cofactor>
</comment>
<name>A0A7X2IYI9_9BACI</name>
<keyword evidence="5 7" id="KW-0663">Pyridoxal phosphate</keyword>
<comment type="subunit">
    <text evidence="2 7">Homodimer.</text>
</comment>
<dbReference type="PANTHER" id="PTHR43643:SF3">
    <property type="entry name" value="HISTIDINOL-PHOSPHATE AMINOTRANSFERASE"/>
    <property type="match status" value="1"/>
</dbReference>
<evidence type="ECO:0000313" key="9">
    <source>
        <dbReference type="EMBL" id="MRX71832.1"/>
    </source>
</evidence>
<dbReference type="Gene3D" id="3.90.1150.10">
    <property type="entry name" value="Aspartate Aminotransferase, domain 1"/>
    <property type="match status" value="1"/>
</dbReference>
<dbReference type="InterPro" id="IPR050106">
    <property type="entry name" value="HistidinolP_aminotransfase"/>
</dbReference>
<keyword evidence="3 7" id="KW-0032">Aminotransferase</keyword>
<comment type="catalytic activity">
    <reaction evidence="7">
        <text>L-histidinol phosphate + 2-oxoglutarate = 3-(imidazol-4-yl)-2-oxopropyl phosphate + L-glutamate</text>
        <dbReference type="Rhea" id="RHEA:23744"/>
        <dbReference type="ChEBI" id="CHEBI:16810"/>
        <dbReference type="ChEBI" id="CHEBI:29985"/>
        <dbReference type="ChEBI" id="CHEBI:57766"/>
        <dbReference type="ChEBI" id="CHEBI:57980"/>
        <dbReference type="EC" id="2.6.1.9"/>
    </reaction>
</comment>
<sequence length="364" mass="41368">MSIGARTILKQIQPYQLGQSLQELQRKYGIPQFRKMSDNENVYGASPKAGEALLRESPFIHLYPDSSASLLRERLSEHYKLGQEHFLISNGSEELIRLLVRAYIYKHDEAVMADLTFPRYKTNVLIEGGTAVEVPLTEGKHDLKYMLSAITKHTKMVFICNPNNPTGTIVSKEDLSAFIEQVPTHVLIVLDEAYYEYASSERYLESQQLLSAFSNLVILRTFSKIYGLAGLRCGYAMLSEEIAAQLHKVRDVFNVNSMAQTAAAAALADVEFVSSCRQKNKVERDYLQERLQQFGIKCFPSETNFLFAFSQSPVIDLLASKGILVRQFSLRGYEEAFRITLGTREDHEYLINVLNVHFQNRSVK</sequence>
<dbReference type="InterPro" id="IPR015422">
    <property type="entry name" value="PyrdxlP-dep_Trfase_small"/>
</dbReference>
<evidence type="ECO:0000256" key="3">
    <source>
        <dbReference type="ARBA" id="ARBA00022576"/>
    </source>
</evidence>
<dbReference type="EC" id="2.6.1.9" evidence="7"/>
<dbReference type="InterPro" id="IPR005861">
    <property type="entry name" value="HisP_aminotrans"/>
</dbReference>
<proteinExistence type="inferred from homology"/>
<dbReference type="GO" id="GO:0030170">
    <property type="term" value="F:pyridoxal phosphate binding"/>
    <property type="evidence" value="ECO:0007669"/>
    <property type="project" value="InterPro"/>
</dbReference>
<dbReference type="Proteomes" id="UP000448867">
    <property type="component" value="Unassembled WGS sequence"/>
</dbReference>
<dbReference type="GO" id="GO:0000105">
    <property type="term" value="P:L-histidine biosynthetic process"/>
    <property type="evidence" value="ECO:0007669"/>
    <property type="project" value="UniProtKB-UniRule"/>
</dbReference>
<evidence type="ECO:0000256" key="5">
    <source>
        <dbReference type="ARBA" id="ARBA00022898"/>
    </source>
</evidence>
<evidence type="ECO:0000256" key="1">
    <source>
        <dbReference type="ARBA" id="ARBA00001933"/>
    </source>
</evidence>